<name>A0A928KSK4_9FIRM</name>
<sequence>MEQAFEHSMILVIANQGFSAEIMEAAKAAGATGGTVVHATGSGLENLETFFGMTLKPEKELIMILTQQSLRKGIMQAVMKAHGSGTDADAFVFSLPVDQVVGLTSQKSHKDRSV</sequence>
<accession>A0A928KSK4</accession>
<dbReference type="PROSITE" id="PS51343">
    <property type="entry name" value="PII_GLNB_DOM"/>
    <property type="match status" value="1"/>
</dbReference>
<evidence type="ECO:0000313" key="1">
    <source>
        <dbReference type="EMBL" id="MBE6833494.1"/>
    </source>
</evidence>
<dbReference type="EMBL" id="SVNY01000003">
    <property type="protein sequence ID" value="MBE6833494.1"/>
    <property type="molecule type" value="Genomic_DNA"/>
</dbReference>
<dbReference type="Pfam" id="PF00543">
    <property type="entry name" value="P-II"/>
    <property type="match status" value="1"/>
</dbReference>
<dbReference type="AlphaFoldDB" id="A0A928KSK4"/>
<dbReference type="InterPro" id="IPR002187">
    <property type="entry name" value="N-reg_PII"/>
</dbReference>
<protein>
    <submittedName>
        <fullName evidence="1">P-II family nitrogen regulator</fullName>
    </submittedName>
</protein>
<dbReference type="RefSeq" id="WP_020072551.1">
    <property type="nucleotide sequence ID" value="NZ_JBKWRC010000002.1"/>
</dbReference>
<dbReference type="SUPFAM" id="SSF54913">
    <property type="entry name" value="GlnB-like"/>
    <property type="match status" value="1"/>
</dbReference>
<gene>
    <name evidence="1" type="ORF">E7512_07930</name>
</gene>
<dbReference type="Gene3D" id="3.30.70.120">
    <property type="match status" value="1"/>
</dbReference>
<proteinExistence type="predicted"/>
<reference evidence="1" key="1">
    <citation type="submission" date="2019-04" db="EMBL/GenBank/DDBJ databases">
        <title>Evolution of Biomass-Degrading Anaerobic Consortia Revealed by Metagenomics.</title>
        <authorList>
            <person name="Peng X."/>
        </authorList>
    </citation>
    <scope>NUCLEOTIDE SEQUENCE</scope>
    <source>
        <strain evidence="1">SIG551</strain>
    </source>
</reference>
<dbReference type="InterPro" id="IPR015867">
    <property type="entry name" value="N-reg_PII/ATP_PRibTrfase_C"/>
</dbReference>
<organism evidence="1 2">
    <name type="scientific">Faecalispora sporosphaeroides</name>
    <dbReference type="NCBI Taxonomy" id="1549"/>
    <lineage>
        <taxon>Bacteria</taxon>
        <taxon>Bacillati</taxon>
        <taxon>Bacillota</taxon>
        <taxon>Clostridia</taxon>
        <taxon>Eubacteriales</taxon>
        <taxon>Oscillospiraceae</taxon>
        <taxon>Faecalispora</taxon>
    </lineage>
</organism>
<dbReference type="GO" id="GO:0030234">
    <property type="term" value="F:enzyme regulator activity"/>
    <property type="evidence" value="ECO:0007669"/>
    <property type="project" value="InterPro"/>
</dbReference>
<comment type="caution">
    <text evidence="1">The sequence shown here is derived from an EMBL/GenBank/DDBJ whole genome shotgun (WGS) entry which is preliminary data.</text>
</comment>
<dbReference type="GO" id="GO:0006808">
    <property type="term" value="P:regulation of nitrogen utilization"/>
    <property type="evidence" value="ECO:0007669"/>
    <property type="project" value="InterPro"/>
</dbReference>
<dbReference type="InterPro" id="IPR011322">
    <property type="entry name" value="N-reg_PII-like_a/b"/>
</dbReference>
<evidence type="ECO:0000313" key="2">
    <source>
        <dbReference type="Proteomes" id="UP000754750"/>
    </source>
</evidence>
<dbReference type="Proteomes" id="UP000754750">
    <property type="component" value="Unassembled WGS sequence"/>
</dbReference>